<organism evidence="1 2">
    <name type="scientific">Pseudomonas pergaminensis</name>
    <dbReference type="NCBI Taxonomy" id="2853159"/>
    <lineage>
        <taxon>Bacteria</taxon>
        <taxon>Pseudomonadati</taxon>
        <taxon>Pseudomonadota</taxon>
        <taxon>Gammaproteobacteria</taxon>
        <taxon>Pseudomonadales</taxon>
        <taxon>Pseudomonadaceae</taxon>
        <taxon>Pseudomonas</taxon>
    </lineage>
</organism>
<reference evidence="1" key="1">
    <citation type="journal article" date="2022" name="Front. Plant Sci.">
        <title>Agronomic efficiency and genome mining analysis of the wheat-biostimulant rhizospheric bacterium Pseudomonas pergaminensis sp. nov. strain 1008T.</title>
        <authorList>
            <person name="Diaz M."/>
            <person name="Bach T."/>
            <person name="Gonzalez Anta G."/>
            <person name="Agaras B."/>
            <person name="Wibberg D."/>
            <person name="Noguera F."/>
            <person name="Canciani W."/>
            <person name="Valverde C."/>
        </authorList>
    </citation>
    <scope>NUCLEOTIDE SEQUENCE</scope>
    <source>
        <strain evidence="1">1008</strain>
    </source>
</reference>
<dbReference type="EMBL" id="CP078013">
    <property type="protein sequence ID" value="XAO51735.1"/>
    <property type="molecule type" value="Genomic_DNA"/>
</dbReference>
<evidence type="ECO:0000313" key="1">
    <source>
        <dbReference type="EMBL" id="XAO51735.1"/>
    </source>
</evidence>
<dbReference type="Proteomes" id="UP001056907">
    <property type="component" value="Chromosome"/>
</dbReference>
<reference evidence="1" key="2">
    <citation type="submission" date="2024-04" db="EMBL/GenBank/DDBJ databases">
        <authorList>
            <person name="Diaz M."/>
            <person name="Bach T."/>
            <person name="Gonzalez Anta G."/>
            <person name="Agaras B."/>
            <person name="Wibberg D."/>
            <person name="Noguera F."/>
            <person name="Canciani W."/>
            <person name="Ybarra T."/>
            <person name="Nunez M.L."/>
            <person name="Valverde C."/>
        </authorList>
    </citation>
    <scope>NUCLEOTIDE SEQUENCE</scope>
    <source>
        <strain evidence="1">1008</strain>
    </source>
</reference>
<proteinExistence type="predicted"/>
<gene>
    <name evidence="1" type="ORF">KUA23_30085</name>
</gene>
<name>A0ABD8B465_9PSED</name>
<dbReference type="RefSeq" id="WP_223204493.1">
    <property type="nucleotide sequence ID" value="NZ_CP078013.2"/>
</dbReference>
<evidence type="ECO:0000313" key="2">
    <source>
        <dbReference type="Proteomes" id="UP001056907"/>
    </source>
</evidence>
<dbReference type="AlphaFoldDB" id="A0ABD8B465"/>
<evidence type="ECO:0008006" key="3">
    <source>
        <dbReference type="Google" id="ProtNLM"/>
    </source>
</evidence>
<accession>A0ABD8B465</accession>
<dbReference type="KEGG" id="ppeg:KUA23_30085"/>
<sequence length="119" mass="13055">MEIESSLQLGHSLRPTMNLTQGSTPHQNEDVNFFSSQLGPSTRHNIPTSTTGVLADALRPLEKSTRSMKNSLKAFNSQFNEKARLNYASHLSDTMITTQVLVKSVGKGAQLIDKIGNLQ</sequence>
<protein>
    <recommendedName>
        <fullName evidence="3">Type III secretion apparatus protein RspB</fullName>
    </recommendedName>
</protein>